<evidence type="ECO:0000256" key="3">
    <source>
        <dbReference type="ARBA" id="ARBA00022505"/>
    </source>
</evidence>
<dbReference type="PANTHER" id="PTHR30432">
    <property type="entry name" value="TRANSCRIPTIONAL REGULATOR MODE"/>
    <property type="match status" value="1"/>
</dbReference>
<reference evidence="8" key="1">
    <citation type="submission" date="2023-01" db="EMBL/GenBank/DDBJ databases">
        <title>Whole genome sequence of Paucibacter sp. S2-9 isolated from pond sediment.</title>
        <authorList>
            <person name="Jung J.Y."/>
        </authorList>
    </citation>
    <scope>NUCLEOTIDE SEQUENCE</scope>
    <source>
        <strain evidence="8">S2-9</strain>
    </source>
</reference>
<dbReference type="SUPFAM" id="SSF50331">
    <property type="entry name" value="MOP-like"/>
    <property type="match status" value="2"/>
</dbReference>
<dbReference type="GO" id="GO:0015689">
    <property type="term" value="P:molybdate ion transport"/>
    <property type="evidence" value="ECO:0007669"/>
    <property type="project" value="UniProtKB-UniRule"/>
</dbReference>
<feature type="region of interest" description="Required for dimer formation and molybdate binding" evidence="6">
    <location>
        <begin position="144"/>
        <end position="152"/>
    </location>
</feature>
<keyword evidence="2 5" id="KW-0813">Transport</keyword>
<feature type="domain" description="Mop" evidence="7">
    <location>
        <begin position="143"/>
        <end position="209"/>
    </location>
</feature>
<evidence type="ECO:0000256" key="2">
    <source>
        <dbReference type="ARBA" id="ARBA00022448"/>
    </source>
</evidence>
<dbReference type="InterPro" id="IPR036390">
    <property type="entry name" value="WH_DNA-bd_sf"/>
</dbReference>
<name>A0AA95NEC0_9BURK</name>
<dbReference type="Proteomes" id="UP001177769">
    <property type="component" value="Chromosome"/>
</dbReference>
<dbReference type="SUPFAM" id="SSF46785">
    <property type="entry name" value="Winged helix' DNA-binding domain"/>
    <property type="match status" value="1"/>
</dbReference>
<evidence type="ECO:0000256" key="5">
    <source>
        <dbReference type="PIRNR" id="PIRNR005763"/>
    </source>
</evidence>
<dbReference type="InterPro" id="IPR004606">
    <property type="entry name" value="Mop_domain"/>
</dbReference>
<dbReference type="GO" id="GO:0003700">
    <property type="term" value="F:DNA-binding transcription factor activity"/>
    <property type="evidence" value="ECO:0007669"/>
    <property type="project" value="InterPro"/>
</dbReference>
<keyword evidence="3 5" id="KW-0500">Molybdenum</keyword>
<feature type="domain" description="Mop" evidence="7">
    <location>
        <begin position="216"/>
        <end position="282"/>
    </location>
</feature>
<evidence type="ECO:0000256" key="4">
    <source>
        <dbReference type="ARBA" id="ARBA00022737"/>
    </source>
</evidence>
<dbReference type="AlphaFoldDB" id="A0AA95NEC0"/>
<keyword evidence="4" id="KW-0677">Repeat</keyword>
<dbReference type="NCBIfam" id="TIGR00638">
    <property type="entry name" value="Mop"/>
    <property type="match status" value="2"/>
</dbReference>
<dbReference type="RefSeq" id="WP_285233117.1">
    <property type="nucleotide sequence ID" value="NZ_CP116346.1"/>
</dbReference>
<dbReference type="InterPro" id="IPR036388">
    <property type="entry name" value="WH-like_DNA-bd_sf"/>
</dbReference>
<evidence type="ECO:0000259" key="7">
    <source>
        <dbReference type="PROSITE" id="PS51866"/>
    </source>
</evidence>
<dbReference type="PROSITE" id="PS51866">
    <property type="entry name" value="MOP"/>
    <property type="match status" value="2"/>
</dbReference>
<dbReference type="InterPro" id="IPR008995">
    <property type="entry name" value="Mo/tungstate-bd_C_term_dom"/>
</dbReference>
<organism evidence="8 9">
    <name type="scientific">Paucibacter sediminis</name>
    <dbReference type="NCBI Taxonomy" id="3019553"/>
    <lineage>
        <taxon>Bacteria</taxon>
        <taxon>Pseudomonadati</taxon>
        <taxon>Pseudomonadota</taxon>
        <taxon>Betaproteobacteria</taxon>
        <taxon>Burkholderiales</taxon>
        <taxon>Sphaerotilaceae</taxon>
        <taxon>Roseateles</taxon>
    </lineage>
</organism>
<gene>
    <name evidence="8" type="ORF">PFX98_00050</name>
</gene>
<protein>
    <submittedName>
        <fullName evidence="8">TOBE domain-containing protein</fullName>
    </submittedName>
</protein>
<dbReference type="GO" id="GO:0030151">
    <property type="term" value="F:molybdenum ion binding"/>
    <property type="evidence" value="ECO:0007669"/>
    <property type="project" value="UniProtKB-UniRule"/>
</dbReference>
<sequence>MAASRKPAKPGKPAPRAAAPLQLQAGLHLSQAGQALASPRQLALLAEIDKLGSLTRAAKAAGYSYKGAWNAIEQMNNLAGEPLLERRPGGKGGGYTRLTARGAQLLRNLGLIQQEHERFVARLNSQSQGLAEDYALAGSIALRTSARNQFAGTVSAIRGGAVNDEIELAIIGGQTIVATVTRASREELGLTLGSKAFALIKAASVLLMTGPAAALRLSARNQLQGQVLRVNAGAVNCEVLLALPGGGTVAAIVTQASAETLGLAVGTPATALFKASSVILAVAA</sequence>
<evidence type="ECO:0000256" key="6">
    <source>
        <dbReference type="PIRSR" id="PIRSR005763-1"/>
    </source>
</evidence>
<dbReference type="Gene3D" id="1.10.10.10">
    <property type="entry name" value="Winged helix-like DNA-binding domain superfamily/Winged helix DNA-binding domain"/>
    <property type="match status" value="1"/>
</dbReference>
<dbReference type="InterPro" id="IPR016462">
    <property type="entry name" value="ModE"/>
</dbReference>
<dbReference type="PIRSF" id="PIRSF005763">
    <property type="entry name" value="Txn_reg_ModE"/>
    <property type="match status" value="1"/>
</dbReference>
<keyword evidence="9" id="KW-1185">Reference proteome</keyword>
<evidence type="ECO:0000256" key="1">
    <source>
        <dbReference type="ARBA" id="ARBA00008110"/>
    </source>
</evidence>
<dbReference type="InterPro" id="IPR000847">
    <property type="entry name" value="LysR_HTH_N"/>
</dbReference>
<dbReference type="InterPro" id="IPR005116">
    <property type="entry name" value="Transp-assoc_OB_typ1"/>
</dbReference>
<proteinExistence type="inferred from homology"/>
<evidence type="ECO:0000313" key="9">
    <source>
        <dbReference type="Proteomes" id="UP001177769"/>
    </source>
</evidence>
<dbReference type="Gene3D" id="2.40.50.100">
    <property type="match status" value="2"/>
</dbReference>
<dbReference type="Pfam" id="PF03459">
    <property type="entry name" value="TOBE"/>
    <property type="match status" value="2"/>
</dbReference>
<dbReference type="EMBL" id="CP116346">
    <property type="protein sequence ID" value="WIT12028.1"/>
    <property type="molecule type" value="Genomic_DNA"/>
</dbReference>
<evidence type="ECO:0000313" key="8">
    <source>
        <dbReference type="EMBL" id="WIT12028.1"/>
    </source>
</evidence>
<dbReference type="KEGG" id="pais:PFX98_00050"/>
<dbReference type="InterPro" id="IPR051815">
    <property type="entry name" value="Molybdate_resp_trans_reg"/>
</dbReference>
<dbReference type="PANTHER" id="PTHR30432:SF1">
    <property type="entry name" value="DNA-BINDING TRANSCRIPTIONAL DUAL REGULATOR MODE"/>
    <property type="match status" value="1"/>
</dbReference>
<accession>A0AA95NEC0</accession>
<comment type="similarity">
    <text evidence="1 5">Belongs to the ModE family.</text>
</comment>
<dbReference type="Pfam" id="PF00126">
    <property type="entry name" value="HTH_1"/>
    <property type="match status" value="1"/>
</dbReference>